<reference evidence="3" key="1">
    <citation type="submission" date="2018-07" db="EMBL/GenBank/DDBJ databases">
        <authorList>
            <person name="Peiro R."/>
            <person name="Begona"/>
            <person name="Cbmso G."/>
            <person name="Lopez M."/>
            <person name="Gonzalez S."/>
        </authorList>
    </citation>
    <scope>NUCLEOTIDE SEQUENCE [LARGE SCALE GENOMIC DNA]</scope>
</reference>
<dbReference type="PANTHER" id="PTHR30535:SF4">
    <property type="entry name" value="HEMIN-BINDING PERIPLASMIC PROTEIN HMUT"/>
    <property type="match status" value="1"/>
</dbReference>
<name>A0A376AF16_9HYPH</name>
<proteinExistence type="predicted"/>
<feature type="domain" description="Fe/B12 periplasmic-binding" evidence="1">
    <location>
        <begin position="39"/>
        <end position="294"/>
    </location>
</feature>
<dbReference type="SUPFAM" id="SSF53807">
    <property type="entry name" value="Helical backbone' metal receptor"/>
    <property type="match status" value="1"/>
</dbReference>
<dbReference type="PANTHER" id="PTHR30535">
    <property type="entry name" value="VITAMIN B12-BINDING PROTEIN"/>
    <property type="match status" value="1"/>
</dbReference>
<dbReference type="Proteomes" id="UP000254764">
    <property type="component" value="Unassembled WGS sequence"/>
</dbReference>
<sequence>MDQFGSLGLTARTLATALLLIVAPGGATLAQSSPSGAQRIVSIGGTVTEIIHALGEGERVIAVDSTSTYPKSAADKPDVGYIRQLSAEGVLSQKPDLIIAEAGAGPADAIAILKASGVAMVSIPTPPEAEAIAGKIRAVGAAVGTPDAAEELAMDVDANLSALKQKLAAISEPKKRVLFALSLANGRVTAAGTNTSADAIIRLAGGVNAAADVTGYKPLSDEAVIAAAPDVVLVMDNPQLHLTAEQAFALPALQTSPAAKTGAFIAMDGLYLLGLGPRTPAAALDLAARLYPGTVKP</sequence>
<organism evidence="2 3">
    <name type="scientific">Ciceribacter selenitireducens ATCC BAA-1503</name>
    <dbReference type="NCBI Taxonomy" id="1336235"/>
    <lineage>
        <taxon>Bacteria</taxon>
        <taxon>Pseudomonadati</taxon>
        <taxon>Pseudomonadota</taxon>
        <taxon>Alphaproteobacteria</taxon>
        <taxon>Hyphomicrobiales</taxon>
        <taxon>Rhizobiaceae</taxon>
        <taxon>Ciceribacter</taxon>
    </lineage>
</organism>
<dbReference type="Gene3D" id="3.40.50.1980">
    <property type="entry name" value="Nitrogenase molybdenum iron protein domain"/>
    <property type="match status" value="2"/>
</dbReference>
<dbReference type="EMBL" id="UEYP01000002">
    <property type="protein sequence ID" value="SSC66431.1"/>
    <property type="molecule type" value="Genomic_DNA"/>
</dbReference>
<dbReference type="STRING" id="1336235.GCA_000518785_00534"/>
<dbReference type="InterPro" id="IPR002491">
    <property type="entry name" value="ABC_transptr_periplasmic_BD"/>
</dbReference>
<evidence type="ECO:0000259" key="1">
    <source>
        <dbReference type="PROSITE" id="PS50983"/>
    </source>
</evidence>
<dbReference type="InterPro" id="IPR050902">
    <property type="entry name" value="ABC_Transporter_SBP"/>
</dbReference>
<accession>A0A376AF16</accession>
<gene>
    <name evidence="2" type="ORF">RHIZ70_2139</name>
</gene>
<dbReference type="OrthoDB" id="9797736at2"/>
<evidence type="ECO:0000313" key="3">
    <source>
        <dbReference type="Proteomes" id="UP000254764"/>
    </source>
</evidence>
<dbReference type="Pfam" id="PF01497">
    <property type="entry name" value="Peripla_BP_2"/>
    <property type="match status" value="1"/>
</dbReference>
<dbReference type="PROSITE" id="PS50983">
    <property type="entry name" value="FE_B12_PBP"/>
    <property type="match status" value="1"/>
</dbReference>
<evidence type="ECO:0000313" key="2">
    <source>
        <dbReference type="EMBL" id="SSC66431.1"/>
    </source>
</evidence>
<keyword evidence="3" id="KW-1185">Reference proteome</keyword>
<protein>
    <recommendedName>
        <fullName evidence="1">Fe/B12 periplasmic-binding domain-containing protein</fullName>
    </recommendedName>
</protein>
<dbReference type="AlphaFoldDB" id="A0A376AF16"/>
<dbReference type="RefSeq" id="WP_115669219.1">
    <property type="nucleotide sequence ID" value="NZ_UEYP01000002.1"/>
</dbReference>